<protein>
    <submittedName>
        <fullName evidence="1">Uncharacterized protein</fullName>
    </submittedName>
</protein>
<gene>
    <name evidence="1" type="ORF">SCHPADRAFT_898773</name>
</gene>
<accession>A0A0H2SR02</accession>
<evidence type="ECO:0000313" key="2">
    <source>
        <dbReference type="Proteomes" id="UP000053477"/>
    </source>
</evidence>
<organism evidence="1 2">
    <name type="scientific">Schizopora paradoxa</name>
    <dbReference type="NCBI Taxonomy" id="27342"/>
    <lineage>
        <taxon>Eukaryota</taxon>
        <taxon>Fungi</taxon>
        <taxon>Dikarya</taxon>
        <taxon>Basidiomycota</taxon>
        <taxon>Agaricomycotina</taxon>
        <taxon>Agaricomycetes</taxon>
        <taxon>Hymenochaetales</taxon>
        <taxon>Schizoporaceae</taxon>
        <taxon>Schizopora</taxon>
    </lineage>
</organism>
<reference evidence="1 2" key="1">
    <citation type="submission" date="2015-04" db="EMBL/GenBank/DDBJ databases">
        <title>Complete genome sequence of Schizopora paradoxa KUC8140, a cosmopolitan wood degrader in East Asia.</title>
        <authorList>
            <consortium name="DOE Joint Genome Institute"/>
            <person name="Min B."/>
            <person name="Park H."/>
            <person name="Jang Y."/>
            <person name="Kim J.-J."/>
            <person name="Kim K.H."/>
            <person name="Pangilinan J."/>
            <person name="Lipzen A."/>
            <person name="Riley R."/>
            <person name="Grigoriev I.V."/>
            <person name="Spatafora J.W."/>
            <person name="Choi I.-G."/>
        </authorList>
    </citation>
    <scope>NUCLEOTIDE SEQUENCE [LARGE SCALE GENOMIC DNA]</scope>
    <source>
        <strain evidence="1 2">KUC8140</strain>
    </source>
</reference>
<sequence length="83" mass="9634">MALGIKKRSVFRNRCIYHLLYILSRRRIALDGILIKVSQLSVDSPASVWCTHIHTDPRVIHLHRGHLHDPKIFDRGESILSKQ</sequence>
<proteinExistence type="predicted"/>
<evidence type="ECO:0000313" key="1">
    <source>
        <dbReference type="EMBL" id="KLO19486.1"/>
    </source>
</evidence>
<keyword evidence="2" id="KW-1185">Reference proteome</keyword>
<dbReference type="InParanoid" id="A0A0H2SR02"/>
<dbReference type="Proteomes" id="UP000053477">
    <property type="component" value="Unassembled WGS sequence"/>
</dbReference>
<dbReference type="AlphaFoldDB" id="A0A0H2SR02"/>
<name>A0A0H2SR02_9AGAM</name>
<dbReference type="EMBL" id="KQ085886">
    <property type="protein sequence ID" value="KLO19486.1"/>
    <property type="molecule type" value="Genomic_DNA"/>
</dbReference>